<accession>A0A6F8PQW2</accession>
<dbReference type="EMBL" id="AP021888">
    <property type="protein sequence ID" value="BBP44511.1"/>
    <property type="molecule type" value="Genomic_DNA"/>
</dbReference>
<dbReference type="KEGG" id="tzo:THMIRHAT_22570"/>
<gene>
    <name evidence="1" type="ORF">THMIRHAT_22570</name>
</gene>
<reference evidence="2" key="1">
    <citation type="submission" date="2019-11" db="EMBL/GenBank/DDBJ databases">
        <title>Isolation and characterization of two novel species in the genus Thiomicrorhabdus.</title>
        <authorList>
            <person name="Mochizuki J."/>
            <person name="Kojima H."/>
            <person name="Fukui M."/>
        </authorList>
    </citation>
    <scope>NUCLEOTIDE SEQUENCE [LARGE SCALE GENOMIC DNA]</scope>
    <source>
        <strain evidence="2">AkT22</strain>
    </source>
</reference>
<organism evidence="1 2">
    <name type="scientific">Thiosulfativibrio zosterae</name>
    <dbReference type="NCBI Taxonomy" id="2675053"/>
    <lineage>
        <taxon>Bacteria</taxon>
        <taxon>Pseudomonadati</taxon>
        <taxon>Pseudomonadota</taxon>
        <taxon>Gammaproteobacteria</taxon>
        <taxon>Thiotrichales</taxon>
        <taxon>Piscirickettsiaceae</taxon>
        <taxon>Thiosulfativibrio</taxon>
    </lineage>
</organism>
<evidence type="ECO:0000313" key="2">
    <source>
        <dbReference type="Proteomes" id="UP000501466"/>
    </source>
</evidence>
<dbReference type="AlphaFoldDB" id="A0A6F8PQW2"/>
<evidence type="ECO:0000313" key="1">
    <source>
        <dbReference type="EMBL" id="BBP44511.1"/>
    </source>
</evidence>
<dbReference type="Proteomes" id="UP000501466">
    <property type="component" value="Chromosome"/>
</dbReference>
<sequence length="117" mass="13439">MNTIDYGLKLLAEGASRTQDIFFSEVPFLEYAKLNSNTYTFVATHETQNDEYLSSFDFSKQLLQIILAKIKAEKSLLTNQSGLPYTIYLNLRVRLGKEQHDLTGEPFIPFVIQEILE</sequence>
<protein>
    <submittedName>
        <fullName evidence="1">Uncharacterized protein</fullName>
    </submittedName>
</protein>
<name>A0A6F8PQW2_9GAMM</name>
<dbReference type="RefSeq" id="WP_173292224.1">
    <property type="nucleotide sequence ID" value="NZ_AP021888.1"/>
</dbReference>
<proteinExistence type="predicted"/>
<keyword evidence="2" id="KW-1185">Reference proteome</keyword>